<organism evidence="1 2">
    <name type="scientific">Sphingomonas molluscorum</name>
    <dbReference type="NCBI Taxonomy" id="418184"/>
    <lineage>
        <taxon>Bacteria</taxon>
        <taxon>Pseudomonadati</taxon>
        <taxon>Pseudomonadota</taxon>
        <taxon>Alphaproteobacteria</taxon>
        <taxon>Sphingomonadales</taxon>
        <taxon>Sphingomonadaceae</taxon>
        <taxon>Sphingomonas</taxon>
    </lineage>
</organism>
<proteinExistence type="predicted"/>
<dbReference type="Proteomes" id="UP001380365">
    <property type="component" value="Unassembled WGS sequence"/>
</dbReference>
<sequence length="102" mass="11810">MTDQDRASETETYWRDGYVPLRGLFPREILDAFYMRMRADLEAAGRPLQSFVAEGPLLRGRAIELYAYQYAPMLAFLWGLTPRMAQATGRALLPTYAYFRAY</sequence>
<dbReference type="RefSeq" id="WP_239555247.1">
    <property type="nucleotide sequence ID" value="NZ_JBBGZA010000001.1"/>
</dbReference>
<evidence type="ECO:0000313" key="1">
    <source>
        <dbReference type="EMBL" id="MEJ5093277.1"/>
    </source>
</evidence>
<evidence type="ECO:0000313" key="2">
    <source>
        <dbReference type="Proteomes" id="UP001380365"/>
    </source>
</evidence>
<comment type="caution">
    <text evidence="1">The sequence shown here is derived from an EMBL/GenBank/DDBJ whole genome shotgun (WGS) entry which is preliminary data.</text>
</comment>
<gene>
    <name evidence="1" type="ORF">WH159_01780</name>
</gene>
<dbReference type="EMBL" id="JBBGZA010000001">
    <property type="protein sequence ID" value="MEJ5093277.1"/>
    <property type="molecule type" value="Genomic_DNA"/>
</dbReference>
<keyword evidence="2" id="KW-1185">Reference proteome</keyword>
<name>A0ABU8Q0L0_9SPHN</name>
<protein>
    <submittedName>
        <fullName evidence="1">Uncharacterized protein</fullName>
    </submittedName>
</protein>
<accession>A0ABU8Q0L0</accession>
<reference evidence="1 2" key="1">
    <citation type="submission" date="2023-12" db="EMBL/GenBank/DDBJ databases">
        <title>Gut-associated functions are favored during microbiome assembly across C. elegans life.</title>
        <authorList>
            <person name="Zimmermann J."/>
        </authorList>
    </citation>
    <scope>NUCLEOTIDE SEQUENCE [LARGE SCALE GENOMIC DNA]</scope>
    <source>
        <strain evidence="1 2">JUb134</strain>
    </source>
</reference>